<organism evidence="2 3">
    <name type="scientific">Puccinia graminis f. sp. tritici</name>
    <dbReference type="NCBI Taxonomy" id="56615"/>
    <lineage>
        <taxon>Eukaryota</taxon>
        <taxon>Fungi</taxon>
        <taxon>Dikarya</taxon>
        <taxon>Basidiomycota</taxon>
        <taxon>Pucciniomycotina</taxon>
        <taxon>Pucciniomycetes</taxon>
        <taxon>Pucciniales</taxon>
        <taxon>Pucciniaceae</taxon>
        <taxon>Puccinia</taxon>
    </lineage>
</organism>
<feature type="compositionally biased region" description="Polar residues" evidence="1">
    <location>
        <begin position="112"/>
        <end position="131"/>
    </location>
</feature>
<evidence type="ECO:0000256" key="1">
    <source>
        <dbReference type="SAM" id="MobiDB-lite"/>
    </source>
</evidence>
<comment type="caution">
    <text evidence="2">The sequence shown here is derived from an EMBL/GenBank/DDBJ whole genome shotgun (WGS) entry which is preliminary data.</text>
</comment>
<dbReference type="EMBL" id="VDEP01000505">
    <property type="protein sequence ID" value="KAA1068575.1"/>
    <property type="molecule type" value="Genomic_DNA"/>
</dbReference>
<sequence length="243" mass="27234">MEDTNENEISHEGFDAESIAVLSAVEYPEDLHDFLPEASGSDVEEARETDQEYSGLDQHHLDIIAFLNETSPATDYYDQLPAHLLSPESRSDASGSQDPTTPGDDYSEDQPSKVTSDAPQDANPPSENETQNGRKKRRRSSYVDKKALNRYWPTHPAVVRPLNPGASPVRHPRALTLILHEGPPSRLRLGTPPRPHEQGRLGNPDENDSINQIPDDDDLNNRSRDDSQDEDEESRPRSRRRLG</sequence>
<dbReference type="AlphaFoldDB" id="A0A5B0LVX7"/>
<dbReference type="Proteomes" id="UP000325313">
    <property type="component" value="Unassembled WGS sequence"/>
</dbReference>
<reference evidence="2 3" key="1">
    <citation type="submission" date="2019-05" db="EMBL/GenBank/DDBJ databases">
        <title>Emergence of the Ug99 lineage of the wheat stem rust pathogen through somatic hybridization.</title>
        <authorList>
            <person name="Li F."/>
            <person name="Upadhyaya N.M."/>
            <person name="Sperschneider J."/>
            <person name="Matny O."/>
            <person name="Nguyen-Phuc H."/>
            <person name="Mago R."/>
            <person name="Raley C."/>
            <person name="Miller M.E."/>
            <person name="Silverstein K.A.T."/>
            <person name="Henningsen E."/>
            <person name="Hirsch C.D."/>
            <person name="Visser B."/>
            <person name="Pretorius Z.A."/>
            <person name="Steffenson B.J."/>
            <person name="Schwessinger B."/>
            <person name="Dodds P.N."/>
            <person name="Figueroa M."/>
        </authorList>
    </citation>
    <scope>NUCLEOTIDE SEQUENCE [LARGE SCALE GENOMIC DNA]</scope>
    <source>
        <strain evidence="2 3">Ug99</strain>
    </source>
</reference>
<name>A0A5B0LVX7_PUCGR</name>
<feature type="region of interest" description="Disordered" evidence="1">
    <location>
        <begin position="86"/>
        <end position="243"/>
    </location>
</feature>
<protein>
    <submittedName>
        <fullName evidence="2">Uncharacterized protein</fullName>
    </submittedName>
</protein>
<proteinExistence type="predicted"/>
<feature type="region of interest" description="Disordered" evidence="1">
    <location>
        <begin position="31"/>
        <end position="54"/>
    </location>
</feature>
<evidence type="ECO:0000313" key="3">
    <source>
        <dbReference type="Proteomes" id="UP000325313"/>
    </source>
</evidence>
<accession>A0A5B0LVX7</accession>
<evidence type="ECO:0000313" key="2">
    <source>
        <dbReference type="EMBL" id="KAA1068575.1"/>
    </source>
</evidence>
<gene>
    <name evidence="2" type="ORF">PGTUg99_032054</name>
</gene>